<gene>
    <name evidence="4" type="ORF">IE81DRAFT_17927</name>
</gene>
<dbReference type="OrthoDB" id="3482285at2759"/>
<evidence type="ECO:0000313" key="5">
    <source>
        <dbReference type="Proteomes" id="UP000245783"/>
    </source>
</evidence>
<evidence type="ECO:0000256" key="1">
    <source>
        <dbReference type="SAM" id="MobiDB-lite"/>
    </source>
</evidence>
<keyword evidence="2" id="KW-0732">Signal</keyword>
<name>A0A316W3T5_9BASI</name>
<dbReference type="Proteomes" id="UP000245783">
    <property type="component" value="Unassembled WGS sequence"/>
</dbReference>
<feature type="compositionally biased region" description="Low complexity" evidence="1">
    <location>
        <begin position="311"/>
        <end position="338"/>
    </location>
</feature>
<dbReference type="InterPro" id="IPR029010">
    <property type="entry name" value="ThuA-like"/>
</dbReference>
<dbReference type="RefSeq" id="XP_025371529.1">
    <property type="nucleotide sequence ID" value="XM_025510691.1"/>
</dbReference>
<protein>
    <submittedName>
        <fullName evidence="4">Class I glutamine amidotransferase-like protein</fullName>
    </submittedName>
</protein>
<dbReference type="EMBL" id="KZ819361">
    <property type="protein sequence ID" value="PWN44369.1"/>
    <property type="molecule type" value="Genomic_DNA"/>
</dbReference>
<dbReference type="AlphaFoldDB" id="A0A316W3T5"/>
<accession>A0A316W3T5</accession>
<proteinExistence type="predicted"/>
<dbReference type="SUPFAM" id="SSF52317">
    <property type="entry name" value="Class I glutamine amidotransferase-like"/>
    <property type="match status" value="1"/>
</dbReference>
<feature type="signal peptide" evidence="2">
    <location>
        <begin position="1"/>
        <end position="24"/>
    </location>
</feature>
<dbReference type="InParanoid" id="A0A316W3T5"/>
<dbReference type="PANTHER" id="PTHR40469:SF2">
    <property type="entry name" value="GALACTOSE-BINDING DOMAIN-LIKE SUPERFAMILY PROTEIN"/>
    <property type="match status" value="1"/>
</dbReference>
<keyword evidence="5" id="KW-1185">Reference proteome</keyword>
<feature type="region of interest" description="Disordered" evidence="1">
    <location>
        <begin position="230"/>
        <end position="258"/>
    </location>
</feature>
<dbReference type="Gene3D" id="3.40.50.880">
    <property type="match status" value="1"/>
</dbReference>
<sequence>MKRRCLVLCAAAALLVASASPAVAGSSDAPQKVLLYTYAQGFQHPSRYDAADAIEKLGKDNNFDTFHLDDPSQMEDEDWLNQYDALVFISTSGKALTPQGAGAMRRYIEAGGGYMGIHEASDTAYEYPWYGRLVGAYFGGHPFPQTAKYMVVDGEEDHPAVNNIPSSWNVYGEVYHFSSDPRKLDHTVVLTVDHGSYISNDMTMKELNDVQGSPHPIAWFKEGNLLDAPKKSVGGGVDNKPHTKKSQQGKGGDGRSFYTALGHTPASWRDDDMLNHILGGLQWVLNSSTIASAGPDAPKGAPGTAYVAKPSSSSNSTTAASKSGTKGSSTSSSSGGTTIDTEDGASSSASALASFGMPLFVAATFVGASLII</sequence>
<organism evidence="4 5">
    <name type="scientific">Ceraceosorus guamensis</name>
    <dbReference type="NCBI Taxonomy" id="1522189"/>
    <lineage>
        <taxon>Eukaryota</taxon>
        <taxon>Fungi</taxon>
        <taxon>Dikarya</taxon>
        <taxon>Basidiomycota</taxon>
        <taxon>Ustilaginomycotina</taxon>
        <taxon>Exobasidiomycetes</taxon>
        <taxon>Ceraceosorales</taxon>
        <taxon>Ceraceosoraceae</taxon>
        <taxon>Ceraceosorus</taxon>
    </lineage>
</organism>
<dbReference type="PANTHER" id="PTHR40469">
    <property type="entry name" value="SECRETED GLYCOSYL HYDROLASE"/>
    <property type="match status" value="1"/>
</dbReference>
<reference evidence="4 5" key="1">
    <citation type="journal article" date="2018" name="Mol. Biol. Evol.">
        <title>Broad Genomic Sampling Reveals a Smut Pathogenic Ancestry of the Fungal Clade Ustilaginomycotina.</title>
        <authorList>
            <person name="Kijpornyongpan T."/>
            <person name="Mondo S.J."/>
            <person name="Barry K."/>
            <person name="Sandor L."/>
            <person name="Lee J."/>
            <person name="Lipzen A."/>
            <person name="Pangilinan J."/>
            <person name="LaButti K."/>
            <person name="Hainaut M."/>
            <person name="Henrissat B."/>
            <person name="Grigoriev I.V."/>
            <person name="Spatafora J.W."/>
            <person name="Aime M.C."/>
        </authorList>
    </citation>
    <scope>NUCLEOTIDE SEQUENCE [LARGE SCALE GENOMIC DNA]</scope>
    <source>
        <strain evidence="4 5">MCA 4658</strain>
    </source>
</reference>
<keyword evidence="4" id="KW-0315">Glutamine amidotransferase</keyword>
<evidence type="ECO:0000313" key="4">
    <source>
        <dbReference type="EMBL" id="PWN44369.1"/>
    </source>
</evidence>
<dbReference type="GeneID" id="37032561"/>
<evidence type="ECO:0000259" key="3">
    <source>
        <dbReference type="Pfam" id="PF06283"/>
    </source>
</evidence>
<evidence type="ECO:0000256" key="2">
    <source>
        <dbReference type="SAM" id="SignalP"/>
    </source>
</evidence>
<feature type="domain" description="ThuA-like" evidence="3">
    <location>
        <begin position="32"/>
        <end position="284"/>
    </location>
</feature>
<dbReference type="InterPro" id="IPR029062">
    <property type="entry name" value="Class_I_gatase-like"/>
</dbReference>
<dbReference type="Pfam" id="PF06283">
    <property type="entry name" value="ThuA"/>
    <property type="match status" value="1"/>
</dbReference>
<feature type="chain" id="PRO_5016286169" evidence="2">
    <location>
        <begin position="25"/>
        <end position="372"/>
    </location>
</feature>
<keyword evidence="4" id="KW-0808">Transferase</keyword>
<feature type="region of interest" description="Disordered" evidence="1">
    <location>
        <begin position="294"/>
        <end position="343"/>
    </location>
</feature>
<dbReference type="GO" id="GO:0016740">
    <property type="term" value="F:transferase activity"/>
    <property type="evidence" value="ECO:0007669"/>
    <property type="project" value="UniProtKB-KW"/>
</dbReference>